<evidence type="ECO:0000313" key="1">
    <source>
        <dbReference type="EMBL" id="KAJ9112534.1"/>
    </source>
</evidence>
<keyword evidence="2" id="KW-1185">Reference proteome</keyword>
<organism evidence="1 2">
    <name type="scientific">Naganishia vaughanmartiniae</name>
    <dbReference type="NCBI Taxonomy" id="1424756"/>
    <lineage>
        <taxon>Eukaryota</taxon>
        <taxon>Fungi</taxon>
        <taxon>Dikarya</taxon>
        <taxon>Basidiomycota</taxon>
        <taxon>Agaricomycotina</taxon>
        <taxon>Tremellomycetes</taxon>
        <taxon>Filobasidiales</taxon>
        <taxon>Filobasidiaceae</taxon>
        <taxon>Naganishia</taxon>
    </lineage>
</organism>
<accession>A0ACC2WMT3</accession>
<protein>
    <submittedName>
        <fullName evidence="1">Uncharacterized protein</fullName>
    </submittedName>
</protein>
<gene>
    <name evidence="1" type="ORF">QFC22_006291</name>
</gene>
<proteinExistence type="predicted"/>
<dbReference type="Proteomes" id="UP001243375">
    <property type="component" value="Unassembled WGS sequence"/>
</dbReference>
<sequence>MVSTIRTQRGGGGARGGASSRGAGVTAAAVTTRGRGRGRARGRGGGQRGQQGRLPDGTEAVTGPTDAEASISTGVAPLLASDSLPPVTSMTPSDSPALSSNRPDPPVPLTDRPIAPRSGRRGPPETMEDKVRRLEAANQSLVADNRSKDTRIQRLVNEEDERARKEHAVYPISRPSFGTNSKWKLPPLRKILGLSNFTGIKGEVNQHIMNELHFVAAIKQEDIYREVFFSGSTPKFYQHWTVQMLLITALNTERTGEDQRAAYLKRIEISLKKIRDEHGGKPGWLGGNRCFERRAKKGTRGRGRPHKRDRSPSVETSDDNIERPTGLSSGSEDEGDDAETGSALDPDEAQGNPANGNNSGNDDENSFDMPGDIVMDDG</sequence>
<dbReference type="EMBL" id="JASBWU010000025">
    <property type="protein sequence ID" value="KAJ9112534.1"/>
    <property type="molecule type" value="Genomic_DNA"/>
</dbReference>
<name>A0ACC2WMT3_9TREE</name>
<comment type="caution">
    <text evidence="1">The sequence shown here is derived from an EMBL/GenBank/DDBJ whole genome shotgun (WGS) entry which is preliminary data.</text>
</comment>
<evidence type="ECO:0000313" key="2">
    <source>
        <dbReference type="Proteomes" id="UP001243375"/>
    </source>
</evidence>
<reference evidence="1" key="1">
    <citation type="submission" date="2023-04" db="EMBL/GenBank/DDBJ databases">
        <title>Draft Genome sequencing of Naganishia species isolated from polar environments using Oxford Nanopore Technology.</title>
        <authorList>
            <person name="Leo P."/>
            <person name="Venkateswaran K."/>
        </authorList>
    </citation>
    <scope>NUCLEOTIDE SEQUENCE</scope>
    <source>
        <strain evidence="1">MNA-CCFEE 5425</strain>
    </source>
</reference>